<dbReference type="GO" id="GO:0005634">
    <property type="term" value="C:nucleus"/>
    <property type="evidence" value="ECO:0007669"/>
    <property type="project" value="UniProtKB-UniRule"/>
</dbReference>
<dbReference type="AlphaFoldDB" id="A0A6A6ZB25"/>
<keyword evidence="1" id="KW-0238">DNA-binding</keyword>
<dbReference type="OrthoDB" id="5128805at2759"/>
<gene>
    <name evidence="5 7" type="ORF">BDZ99DRAFT_457153</name>
</gene>
<organism evidence="5">
    <name type="scientific">Mytilinidion resinicola</name>
    <dbReference type="NCBI Taxonomy" id="574789"/>
    <lineage>
        <taxon>Eukaryota</taxon>
        <taxon>Fungi</taxon>
        <taxon>Dikarya</taxon>
        <taxon>Ascomycota</taxon>
        <taxon>Pezizomycotina</taxon>
        <taxon>Dothideomycetes</taxon>
        <taxon>Pleosporomycetidae</taxon>
        <taxon>Mytilinidiales</taxon>
        <taxon>Mytilinidiaceae</taxon>
        <taxon>Mytilinidion</taxon>
    </lineage>
</organism>
<feature type="DNA-binding region" description="HMG box" evidence="1">
    <location>
        <begin position="785"/>
        <end position="864"/>
    </location>
</feature>
<feature type="compositionally biased region" description="Acidic residues" evidence="2">
    <location>
        <begin position="49"/>
        <end position="58"/>
    </location>
</feature>
<evidence type="ECO:0000313" key="7">
    <source>
        <dbReference type="RefSeq" id="XP_033584381.1"/>
    </source>
</evidence>
<dbReference type="GeneID" id="54459518"/>
<evidence type="ECO:0000259" key="4">
    <source>
        <dbReference type="PROSITE" id="PS50118"/>
    </source>
</evidence>
<evidence type="ECO:0000256" key="3">
    <source>
        <dbReference type="SAM" id="Phobius"/>
    </source>
</evidence>
<proteinExistence type="predicted"/>
<reference evidence="7" key="2">
    <citation type="submission" date="2020-04" db="EMBL/GenBank/DDBJ databases">
        <authorList>
            <consortium name="NCBI Genome Project"/>
        </authorList>
    </citation>
    <scope>NUCLEOTIDE SEQUENCE</scope>
    <source>
        <strain evidence="7">CBS 304.34</strain>
    </source>
</reference>
<reference evidence="7" key="3">
    <citation type="submission" date="2025-04" db="UniProtKB">
        <authorList>
            <consortium name="RefSeq"/>
        </authorList>
    </citation>
    <scope>IDENTIFICATION</scope>
    <source>
        <strain evidence="7">CBS 304.34</strain>
    </source>
</reference>
<dbReference type="Proteomes" id="UP000504636">
    <property type="component" value="Unplaced"/>
</dbReference>
<sequence>MDGDKGEAHILDEAEIISLAPYTDTADEPAAPRDESEAPNLDFNINYDNLDDEDDDDPVINPNPRSTWTVLRIALVASCVVVLFAGFFLLFLRKVHVRHNEHISTNRPKPKPKSSPKAVNWVLDFPSLYPPIVSESTQCQSAWAALSSVPCHEKIFNRGWDAGKHLSFFEPDPMRYVPQLCEPKCKSALESAFESVTAACSDGASFDIEGYEGMFNTTFLEAGPVEAVGVLLHRNTHTCRNSEVGDSEYGSCMIELNERFYILDGINFGSLEGIDAFLRKTKRPSRERGGWKSGTIGSSTDGGWKKTYRFKAPERTYGPGIGSTSCGWCMLSWFENHLNGWDDGSVISPDSGLPVSLPEYIRRIKEAGQRCKATEWNRIYGQAIKNYQDKNLLSEDWEGLPSGDLAFLIRNGPHRGDEPIKTIQSTAAAIRNNHSAFPDIEPYNLQRTLICLDNLAAKIQSLPCYLHLNITTLDPMIKDPNGLLRYYCSSECATAVNQQEPSLRVCMRSDIRSTPIVKPFWDAWGDARKTHANVCVKEERTTQQCAPVLSSLNLTSWAYDGRPSGNAFHHEISQRIAALDATPIPPVVSAAVHKGFGTPEYDALRKELPKWQEELKNSVCAPCIWQWVVGDGSVITPLSYLHQLEKDSASSVEASYLEFAQYMYATCDARGADWLGGIPYGGDDVVWRVKEQDGKVSRYITDQVHVGYMGKESNWRRADEQTGQEGIALHGWGSLWHLRTAIREFKAEQEGVVQQWRKTEVTHRAEEDAKVWGKTAFGYYWLKPEDREREAYSIFTSEVEGEVKEKNPGLKLGKTFCTLSSWNDEIVQKIGKMWKALSAEDLEHYMGLAEEDRRRYAVEKAAFDA</sequence>
<dbReference type="InterPro" id="IPR009071">
    <property type="entry name" value="HMG_box_dom"/>
</dbReference>
<dbReference type="Pfam" id="PF00505">
    <property type="entry name" value="HMG_box"/>
    <property type="match status" value="1"/>
</dbReference>
<dbReference type="RefSeq" id="XP_033584381.1">
    <property type="nucleotide sequence ID" value="XM_033718625.1"/>
</dbReference>
<name>A0A6A6ZB25_9PEZI</name>
<reference evidence="5 7" key="1">
    <citation type="journal article" date="2020" name="Stud. Mycol.">
        <title>101 Dothideomycetes genomes: a test case for predicting lifestyles and emergence of pathogens.</title>
        <authorList>
            <person name="Haridas S."/>
            <person name="Albert R."/>
            <person name="Binder M."/>
            <person name="Bloem J."/>
            <person name="Labutti K."/>
            <person name="Salamov A."/>
            <person name="Andreopoulos B."/>
            <person name="Baker S."/>
            <person name="Barry K."/>
            <person name="Bills G."/>
            <person name="Bluhm B."/>
            <person name="Cannon C."/>
            <person name="Castanera R."/>
            <person name="Culley D."/>
            <person name="Daum C."/>
            <person name="Ezra D."/>
            <person name="Gonzalez J."/>
            <person name="Henrissat B."/>
            <person name="Kuo A."/>
            <person name="Liang C."/>
            <person name="Lipzen A."/>
            <person name="Lutzoni F."/>
            <person name="Magnuson J."/>
            <person name="Mondo S."/>
            <person name="Nolan M."/>
            <person name="Ohm R."/>
            <person name="Pangilinan J."/>
            <person name="Park H.-J."/>
            <person name="Ramirez L."/>
            <person name="Alfaro M."/>
            <person name="Sun H."/>
            <person name="Tritt A."/>
            <person name="Yoshinaga Y."/>
            <person name="Zwiers L.-H."/>
            <person name="Turgeon B."/>
            <person name="Goodwin S."/>
            <person name="Spatafora J."/>
            <person name="Crous P."/>
            <person name="Grigoriev I."/>
        </authorList>
    </citation>
    <scope>NUCLEOTIDE SEQUENCE</scope>
    <source>
        <strain evidence="5 7">CBS 304.34</strain>
    </source>
</reference>
<dbReference type="InterPro" id="IPR036910">
    <property type="entry name" value="HMG_box_dom_sf"/>
</dbReference>
<protein>
    <recommendedName>
        <fullName evidence="4">HMG box domain-containing protein</fullName>
    </recommendedName>
</protein>
<dbReference type="PROSITE" id="PS50118">
    <property type="entry name" value="HMG_BOX_2"/>
    <property type="match status" value="1"/>
</dbReference>
<keyword evidence="1" id="KW-0539">Nucleus</keyword>
<keyword evidence="3" id="KW-0472">Membrane</keyword>
<evidence type="ECO:0000256" key="2">
    <source>
        <dbReference type="SAM" id="MobiDB-lite"/>
    </source>
</evidence>
<dbReference type="EMBL" id="MU003692">
    <property type="protein sequence ID" value="KAF2817417.1"/>
    <property type="molecule type" value="Genomic_DNA"/>
</dbReference>
<dbReference type="GO" id="GO:0003677">
    <property type="term" value="F:DNA binding"/>
    <property type="evidence" value="ECO:0007669"/>
    <property type="project" value="UniProtKB-UniRule"/>
</dbReference>
<feature type="region of interest" description="Disordered" evidence="2">
    <location>
        <begin position="19"/>
        <end position="58"/>
    </location>
</feature>
<feature type="transmembrane region" description="Helical" evidence="3">
    <location>
        <begin position="70"/>
        <end position="92"/>
    </location>
</feature>
<evidence type="ECO:0000313" key="5">
    <source>
        <dbReference type="EMBL" id="KAF2817417.1"/>
    </source>
</evidence>
<dbReference type="SUPFAM" id="SSF47095">
    <property type="entry name" value="HMG-box"/>
    <property type="match status" value="1"/>
</dbReference>
<dbReference type="SMART" id="SM00398">
    <property type="entry name" value="HMG"/>
    <property type="match status" value="1"/>
</dbReference>
<dbReference type="Gene3D" id="1.10.30.10">
    <property type="entry name" value="High mobility group box domain"/>
    <property type="match status" value="1"/>
</dbReference>
<dbReference type="CDD" id="cd00084">
    <property type="entry name" value="HMG-box_SF"/>
    <property type="match status" value="1"/>
</dbReference>
<keyword evidence="3" id="KW-1133">Transmembrane helix</keyword>
<evidence type="ECO:0000313" key="6">
    <source>
        <dbReference type="Proteomes" id="UP000504636"/>
    </source>
</evidence>
<accession>A0A6A6ZB25</accession>
<keyword evidence="3" id="KW-0812">Transmembrane</keyword>
<feature type="domain" description="HMG box" evidence="4">
    <location>
        <begin position="785"/>
        <end position="864"/>
    </location>
</feature>
<keyword evidence="6" id="KW-1185">Reference proteome</keyword>
<evidence type="ECO:0000256" key="1">
    <source>
        <dbReference type="PROSITE-ProRule" id="PRU00267"/>
    </source>
</evidence>